<dbReference type="EMBL" id="GL377614">
    <property type="protein sequence ID" value="EFJ17338.1"/>
    <property type="molecule type" value="Genomic_DNA"/>
</dbReference>
<dbReference type="InterPro" id="IPR003609">
    <property type="entry name" value="Pan_app"/>
</dbReference>
<dbReference type="Gene3D" id="3.40.50.300">
    <property type="entry name" value="P-loop containing nucleotide triphosphate hydrolases"/>
    <property type="match status" value="1"/>
</dbReference>
<dbReference type="InParanoid" id="D8SDZ7"/>
<dbReference type="InterPro" id="IPR027417">
    <property type="entry name" value="P-loop_NTPase"/>
</dbReference>
<dbReference type="HOGENOM" id="CLU_783894_0_0_1"/>
<organism evidence="3">
    <name type="scientific">Selaginella moellendorffii</name>
    <name type="common">Spikemoss</name>
    <dbReference type="NCBI Taxonomy" id="88036"/>
    <lineage>
        <taxon>Eukaryota</taxon>
        <taxon>Viridiplantae</taxon>
        <taxon>Streptophyta</taxon>
        <taxon>Embryophyta</taxon>
        <taxon>Tracheophyta</taxon>
        <taxon>Lycopodiopsida</taxon>
        <taxon>Selaginellales</taxon>
        <taxon>Selaginellaceae</taxon>
        <taxon>Selaginella</taxon>
    </lineage>
</organism>
<name>D8SDZ7_SELML</name>
<dbReference type="SUPFAM" id="SSF52540">
    <property type="entry name" value="P-loop containing nucleoside triphosphate hydrolases"/>
    <property type="match status" value="1"/>
</dbReference>
<dbReference type="Gramene" id="EFJ17338">
    <property type="protein sequence ID" value="EFJ17338"/>
    <property type="gene ID" value="SELMODRAFT_444912"/>
</dbReference>
<keyword evidence="3" id="KW-1185">Reference proteome</keyword>
<evidence type="ECO:0000259" key="1">
    <source>
        <dbReference type="PROSITE" id="PS50948"/>
    </source>
</evidence>
<protein>
    <recommendedName>
        <fullName evidence="1">Apple domain-containing protein</fullName>
    </recommendedName>
</protein>
<dbReference type="AlphaFoldDB" id="D8SDZ7"/>
<proteinExistence type="predicted"/>
<evidence type="ECO:0000313" key="3">
    <source>
        <dbReference type="Proteomes" id="UP000001514"/>
    </source>
</evidence>
<dbReference type="PROSITE" id="PS50948">
    <property type="entry name" value="PAN"/>
    <property type="match status" value="1"/>
</dbReference>
<accession>D8SDZ7</accession>
<dbReference type="Proteomes" id="UP000001514">
    <property type="component" value="Unassembled WGS sequence"/>
</dbReference>
<dbReference type="SMART" id="SM00382">
    <property type="entry name" value="AAA"/>
    <property type="match status" value="1"/>
</dbReference>
<sequence length="354" mass="39708">MVSPLDKCLNMCKANCSCAAVFYSKNSSGCYFVKDILGSLDFDATAAGTECHDWTSHATFRELHIPAFCGYQTYMYMGRSPFKEIESFVSALRHGASDNDNKPPGIIIGTPGSGKTTVLATVAGYLRHLWKNTSKKVVFINGEDFIDNPLWTMWLALLLSYIDDLPAELSCRGRTLEALESWILSRSSEQLYFLVDEANAFDTTLKREPGAASAKKRDDAYHFMKNMQLQHVVVYCSSTWTSRLVSDKSQAEELQAYCEHEVRRAGGLQVEEDPIVAYCRLATRQGHRELIRQIQLLLRSINLLHRVVRPAGFPGLFAHYGTWKLGTTYQMYEAGLGDTRLTLRLGWVSANGQG</sequence>
<dbReference type="InterPro" id="IPR003593">
    <property type="entry name" value="AAA+_ATPase"/>
</dbReference>
<reference evidence="2 3" key="1">
    <citation type="journal article" date="2011" name="Science">
        <title>The Selaginella genome identifies genetic changes associated with the evolution of vascular plants.</title>
        <authorList>
            <person name="Banks J.A."/>
            <person name="Nishiyama T."/>
            <person name="Hasebe M."/>
            <person name="Bowman J.L."/>
            <person name="Gribskov M."/>
            <person name="dePamphilis C."/>
            <person name="Albert V.A."/>
            <person name="Aono N."/>
            <person name="Aoyama T."/>
            <person name="Ambrose B.A."/>
            <person name="Ashton N.W."/>
            <person name="Axtell M.J."/>
            <person name="Barker E."/>
            <person name="Barker M.S."/>
            <person name="Bennetzen J.L."/>
            <person name="Bonawitz N.D."/>
            <person name="Chapple C."/>
            <person name="Cheng C."/>
            <person name="Correa L.G."/>
            <person name="Dacre M."/>
            <person name="DeBarry J."/>
            <person name="Dreyer I."/>
            <person name="Elias M."/>
            <person name="Engstrom E.M."/>
            <person name="Estelle M."/>
            <person name="Feng L."/>
            <person name="Finet C."/>
            <person name="Floyd S.K."/>
            <person name="Frommer W.B."/>
            <person name="Fujita T."/>
            <person name="Gramzow L."/>
            <person name="Gutensohn M."/>
            <person name="Harholt J."/>
            <person name="Hattori M."/>
            <person name="Heyl A."/>
            <person name="Hirai T."/>
            <person name="Hiwatashi Y."/>
            <person name="Ishikawa M."/>
            <person name="Iwata M."/>
            <person name="Karol K.G."/>
            <person name="Koehler B."/>
            <person name="Kolukisaoglu U."/>
            <person name="Kubo M."/>
            <person name="Kurata T."/>
            <person name="Lalonde S."/>
            <person name="Li K."/>
            <person name="Li Y."/>
            <person name="Litt A."/>
            <person name="Lyons E."/>
            <person name="Manning G."/>
            <person name="Maruyama T."/>
            <person name="Michael T.P."/>
            <person name="Mikami K."/>
            <person name="Miyazaki S."/>
            <person name="Morinaga S."/>
            <person name="Murata T."/>
            <person name="Mueller-Roeber B."/>
            <person name="Nelson D.R."/>
            <person name="Obara M."/>
            <person name="Oguri Y."/>
            <person name="Olmstead R.G."/>
            <person name="Onodera N."/>
            <person name="Petersen B.L."/>
            <person name="Pils B."/>
            <person name="Prigge M."/>
            <person name="Rensing S.A."/>
            <person name="Riano-Pachon D.M."/>
            <person name="Roberts A.W."/>
            <person name="Sato Y."/>
            <person name="Scheller H.V."/>
            <person name="Schulz B."/>
            <person name="Schulz C."/>
            <person name="Shakirov E.V."/>
            <person name="Shibagaki N."/>
            <person name="Shinohara N."/>
            <person name="Shippen D.E."/>
            <person name="Soerensen I."/>
            <person name="Sotooka R."/>
            <person name="Sugimoto N."/>
            <person name="Sugita M."/>
            <person name="Sumikawa N."/>
            <person name="Tanurdzic M."/>
            <person name="Theissen G."/>
            <person name="Ulvskov P."/>
            <person name="Wakazuki S."/>
            <person name="Weng J.K."/>
            <person name="Willats W.W."/>
            <person name="Wipf D."/>
            <person name="Wolf P.G."/>
            <person name="Yang L."/>
            <person name="Zimmer A.D."/>
            <person name="Zhu Q."/>
            <person name="Mitros T."/>
            <person name="Hellsten U."/>
            <person name="Loque D."/>
            <person name="Otillar R."/>
            <person name="Salamov A."/>
            <person name="Schmutz J."/>
            <person name="Shapiro H."/>
            <person name="Lindquist E."/>
            <person name="Lucas S."/>
            <person name="Rokhsar D."/>
            <person name="Grigoriev I.V."/>
        </authorList>
    </citation>
    <scope>NUCLEOTIDE SEQUENCE [LARGE SCALE GENOMIC DNA]</scope>
</reference>
<gene>
    <name evidence="2" type="ORF">SELMODRAFT_444912</name>
</gene>
<dbReference type="KEGG" id="smo:SELMODRAFT_444912"/>
<feature type="domain" description="Apple" evidence="1">
    <location>
        <begin position="1"/>
        <end position="51"/>
    </location>
</feature>
<evidence type="ECO:0000313" key="2">
    <source>
        <dbReference type="EMBL" id="EFJ17338.1"/>
    </source>
</evidence>